<sequence length="222" mass="24659">MAVTLRQAVAPGGVYDLPKVSYSDSTKLLIKELIKEASVSAQHQRQIERWVGGGRGLPPHRALTVPSQAPAPPSSQSPTPRPHFQTKRSQEAIRKMGLYEPNTHYVPPQPKYGPGSKERCQELMAFGREGAGSHISTIKKVPQEPATPSTPTDRFSELVREMEERVVWLESMEAVGAGQKYRGLIASQLALKFRDLELLDQERAQDLAKAERQAVTIKNNKE</sequence>
<name>A0AAW0SR06_SCYPA</name>
<gene>
    <name evidence="2" type="ORF">O3P69_013865</name>
</gene>
<comment type="caution">
    <text evidence="2">The sequence shown here is derived from an EMBL/GenBank/DDBJ whole genome shotgun (WGS) entry which is preliminary data.</text>
</comment>
<evidence type="ECO:0000313" key="3">
    <source>
        <dbReference type="Proteomes" id="UP001487740"/>
    </source>
</evidence>
<dbReference type="Pfam" id="PF05250">
    <property type="entry name" value="UPF0193"/>
    <property type="match status" value="1"/>
</dbReference>
<reference evidence="2 3" key="1">
    <citation type="submission" date="2023-03" db="EMBL/GenBank/DDBJ databases">
        <title>High-quality genome of Scylla paramamosain provides insights in environmental adaptation.</title>
        <authorList>
            <person name="Zhang L."/>
        </authorList>
    </citation>
    <scope>NUCLEOTIDE SEQUENCE [LARGE SCALE GENOMIC DNA]</scope>
    <source>
        <strain evidence="2">LZ_2023a</strain>
        <tissue evidence="2">Muscle</tissue>
    </source>
</reference>
<dbReference type="Proteomes" id="UP001487740">
    <property type="component" value="Unassembled WGS sequence"/>
</dbReference>
<protein>
    <submittedName>
        <fullName evidence="2">Uncharacterized protein</fullName>
    </submittedName>
</protein>
<proteinExistence type="predicted"/>
<dbReference type="PANTHER" id="PTHR28348">
    <property type="entry name" value="UPF0193 PROTEIN EVG1"/>
    <property type="match status" value="1"/>
</dbReference>
<dbReference type="EMBL" id="JARAKH010000047">
    <property type="protein sequence ID" value="KAK8377521.1"/>
    <property type="molecule type" value="Genomic_DNA"/>
</dbReference>
<dbReference type="PANTHER" id="PTHR28348:SF1">
    <property type="entry name" value="UPF0193 PROTEIN EVG1"/>
    <property type="match status" value="1"/>
</dbReference>
<dbReference type="EMBL" id="JARAKH010000047">
    <property type="protein sequence ID" value="KAK8377520.1"/>
    <property type="molecule type" value="Genomic_DNA"/>
</dbReference>
<organism evidence="2 3">
    <name type="scientific">Scylla paramamosain</name>
    <name type="common">Mud crab</name>
    <dbReference type="NCBI Taxonomy" id="85552"/>
    <lineage>
        <taxon>Eukaryota</taxon>
        <taxon>Metazoa</taxon>
        <taxon>Ecdysozoa</taxon>
        <taxon>Arthropoda</taxon>
        <taxon>Crustacea</taxon>
        <taxon>Multicrustacea</taxon>
        <taxon>Malacostraca</taxon>
        <taxon>Eumalacostraca</taxon>
        <taxon>Eucarida</taxon>
        <taxon>Decapoda</taxon>
        <taxon>Pleocyemata</taxon>
        <taxon>Brachyura</taxon>
        <taxon>Eubrachyura</taxon>
        <taxon>Portunoidea</taxon>
        <taxon>Portunidae</taxon>
        <taxon>Portuninae</taxon>
        <taxon>Scylla</taxon>
    </lineage>
</organism>
<evidence type="ECO:0000256" key="1">
    <source>
        <dbReference type="SAM" id="MobiDB-lite"/>
    </source>
</evidence>
<evidence type="ECO:0000313" key="2">
    <source>
        <dbReference type="EMBL" id="KAK8377521.1"/>
    </source>
</evidence>
<dbReference type="InterPro" id="IPR007914">
    <property type="entry name" value="UPF0193"/>
</dbReference>
<keyword evidence="3" id="KW-1185">Reference proteome</keyword>
<feature type="compositionally biased region" description="Pro residues" evidence="1">
    <location>
        <begin position="69"/>
        <end position="81"/>
    </location>
</feature>
<accession>A0AAW0SR06</accession>
<dbReference type="AlphaFoldDB" id="A0AAW0SR06"/>
<feature type="region of interest" description="Disordered" evidence="1">
    <location>
        <begin position="51"/>
        <end position="89"/>
    </location>
</feature>